<comment type="similarity">
    <text evidence="5">Belongs to the eukaryotic RPC3/POLR3C RNA polymerase subunit family.</text>
</comment>
<comment type="subcellular location">
    <subcellularLocation>
        <location evidence="1 5">Nucleus</location>
    </subcellularLocation>
</comment>
<dbReference type="PANTHER" id="PTHR12949:SF0">
    <property type="entry name" value="DNA-DIRECTED RNA POLYMERASE III SUBUNIT RPC3"/>
    <property type="match status" value="1"/>
</dbReference>
<evidence type="ECO:0000256" key="3">
    <source>
        <dbReference type="ARBA" id="ARBA00023163"/>
    </source>
</evidence>
<keyword evidence="3 5" id="KW-0804">Transcription</keyword>
<dbReference type="InterPro" id="IPR036388">
    <property type="entry name" value="WH-like_DNA-bd_sf"/>
</dbReference>
<evidence type="ECO:0000313" key="10">
    <source>
        <dbReference type="Proteomes" id="UP000014680"/>
    </source>
</evidence>
<dbReference type="Gene3D" id="1.10.10.10">
    <property type="entry name" value="Winged helix-like DNA-binding domain superfamily/Winged helix DNA-binding domain"/>
    <property type="match status" value="3"/>
</dbReference>
<comment type="function">
    <text evidence="5">DNA-dependent RNA polymerase catalyzes the transcription of DNA into RNA using the four ribonucleoside triphosphates as substrates. Specific core component of RNA polymerase III which synthesizes small RNAs, such as 5S rRNA and tRNAs.</text>
</comment>
<dbReference type="OMA" id="GQYVVHM"/>
<proteinExistence type="inferred from homology"/>
<comment type="subunit">
    <text evidence="5">Component of the RNA polymerase III (Pol III) complex consisting of 17 subunits.</text>
</comment>
<evidence type="ECO:0000256" key="4">
    <source>
        <dbReference type="ARBA" id="ARBA00023242"/>
    </source>
</evidence>
<dbReference type="Pfam" id="PF08221">
    <property type="entry name" value="HTH_9"/>
    <property type="match status" value="1"/>
</dbReference>
<evidence type="ECO:0000256" key="6">
    <source>
        <dbReference type="SAM" id="MobiDB-lite"/>
    </source>
</evidence>
<feature type="domain" description="RNA polymerase III subunit RPC82-related helix-turn-helix" evidence="7">
    <location>
        <begin position="9"/>
        <end position="67"/>
    </location>
</feature>
<protein>
    <recommendedName>
        <fullName evidence="5">DNA-directed RNA polymerase III subunit RPC3</fullName>
        <shortName evidence="5">RNA polymerase III subunit C3</shortName>
    </recommendedName>
</protein>
<evidence type="ECO:0000256" key="1">
    <source>
        <dbReference type="ARBA" id="ARBA00004123"/>
    </source>
</evidence>
<evidence type="ECO:0000259" key="7">
    <source>
        <dbReference type="Pfam" id="PF08221"/>
    </source>
</evidence>
<dbReference type="InterPro" id="IPR055207">
    <property type="entry name" value="POLR3C_WHD"/>
</dbReference>
<dbReference type="InterPro" id="IPR039748">
    <property type="entry name" value="RPC3"/>
</dbReference>
<dbReference type="GO" id="GO:0003697">
    <property type="term" value="F:single-stranded DNA binding"/>
    <property type="evidence" value="ECO:0007669"/>
    <property type="project" value="UniProtKB-UniRule"/>
</dbReference>
<evidence type="ECO:0000313" key="9">
    <source>
        <dbReference type="EMBL" id="ELP90166.1"/>
    </source>
</evidence>
<dbReference type="KEGG" id="eiv:EIN_406300"/>
<dbReference type="InterPro" id="IPR013197">
    <property type="entry name" value="RNA_pol_III_RPC82-rel_HTH"/>
</dbReference>
<dbReference type="Pfam" id="PF22536">
    <property type="entry name" value="WHD_POLR3C"/>
    <property type="match status" value="1"/>
</dbReference>
<keyword evidence="10" id="KW-1185">Reference proteome</keyword>
<reference evidence="9 10" key="1">
    <citation type="submission" date="2012-10" db="EMBL/GenBank/DDBJ databases">
        <authorList>
            <person name="Zafar N."/>
            <person name="Inman J."/>
            <person name="Hall N."/>
            <person name="Lorenzi H."/>
            <person name="Caler E."/>
        </authorList>
    </citation>
    <scope>NUCLEOTIDE SEQUENCE [LARGE SCALE GENOMIC DNA]</scope>
    <source>
        <strain evidence="9 10">IP1</strain>
    </source>
</reference>
<organism evidence="9 10">
    <name type="scientific">Entamoeba invadens IP1</name>
    <dbReference type="NCBI Taxonomy" id="370355"/>
    <lineage>
        <taxon>Eukaryota</taxon>
        <taxon>Amoebozoa</taxon>
        <taxon>Evosea</taxon>
        <taxon>Archamoebae</taxon>
        <taxon>Mastigamoebida</taxon>
        <taxon>Entamoebidae</taxon>
        <taxon>Entamoeba</taxon>
    </lineage>
</organism>
<evidence type="ECO:0000256" key="5">
    <source>
        <dbReference type="RuleBase" id="RU367076"/>
    </source>
</evidence>
<accession>A0A0A1UAF6</accession>
<keyword evidence="4 5" id="KW-0539">Nucleus</keyword>
<dbReference type="AlphaFoldDB" id="A0A0A1UAF6"/>
<feature type="domain" description="DNA-directed RNA polymerase III subunit RPC3 winged-helix" evidence="8">
    <location>
        <begin position="333"/>
        <end position="409"/>
    </location>
</feature>
<dbReference type="Proteomes" id="UP000014680">
    <property type="component" value="Unassembled WGS sequence"/>
</dbReference>
<name>A0A0A1UAF6_ENTIV</name>
<dbReference type="GO" id="GO:0005666">
    <property type="term" value="C:RNA polymerase III complex"/>
    <property type="evidence" value="ECO:0007669"/>
    <property type="project" value="UniProtKB-UniRule"/>
</dbReference>
<dbReference type="VEuPathDB" id="AmoebaDB:EIN_406300"/>
<feature type="region of interest" description="Disordered" evidence="6">
    <location>
        <begin position="169"/>
        <end position="193"/>
    </location>
</feature>
<sequence>MNTTIYDDLIIQIISNQFGEFVGRVSRELLLHPTTIFDLWRRTKFPYSRVYEALLVLLHHGILRYSKDEPMVCSIDQNRVLFSLRHPHFVALMQVKFGDLAKSISMTLLSYGMLNFDDLYAVIQSKEPELDRKEVKKTFDDLVKAKYIMRVNKNISDLAQLERTSTPAPSFSIMKQNDGQKKKGRKKSKAEIEKPIPKKMKAGVDIKNINSPLDQENQEDVEPVWMVNIEVYNKENILSKILEMATKKFDEKAGPIINKMWELSACGKTPVDFAVLCQNLIELPPETVRKYLEMMTRDEPFIVAKNQSAVVAETNSYKLQVEAATAFLKGQLIESTLSSRYGVLAANVFRVLKMKHVLTDSQIADLLIGDIDNIRGILFKLFQAGFINGQEVPRSHLRGGKNAYFMWSVNFSQTNAILLRETAKAIMNTTERYRMEISMKAELIAKFKEGEEMQKLLLNTEEMSEYMLLDKRQRLLLDALYNLSGMFFCLKDY</sequence>
<evidence type="ECO:0000256" key="2">
    <source>
        <dbReference type="ARBA" id="ARBA00022478"/>
    </source>
</evidence>
<evidence type="ECO:0000259" key="8">
    <source>
        <dbReference type="Pfam" id="PF22536"/>
    </source>
</evidence>
<keyword evidence="2 5" id="KW-0240">DNA-directed RNA polymerase</keyword>
<dbReference type="RefSeq" id="XP_004256937.1">
    <property type="nucleotide sequence ID" value="XM_004256889.1"/>
</dbReference>
<dbReference type="EMBL" id="KB206537">
    <property type="protein sequence ID" value="ELP90166.1"/>
    <property type="molecule type" value="Genomic_DNA"/>
</dbReference>
<dbReference type="SMR" id="A0A0A1UAF6"/>
<gene>
    <name evidence="9" type="ORF">EIN_406300</name>
</gene>
<dbReference type="GeneID" id="14888963"/>
<dbReference type="PANTHER" id="PTHR12949">
    <property type="entry name" value="RNA POLYMERASE III DNA DIRECTED -RELATED"/>
    <property type="match status" value="1"/>
</dbReference>
<dbReference type="OrthoDB" id="272392at2759"/>